<protein>
    <submittedName>
        <fullName evidence="1">Accessory factor UbiK family protein</fullName>
    </submittedName>
</protein>
<reference evidence="1" key="1">
    <citation type="submission" date="2019-02" db="EMBL/GenBank/DDBJ databases">
        <title>A novel Candidatus Liberibacter species associated with the New Zealand native fuchsia psyllid, Ctenarytaina fuchsiae.</title>
        <authorList>
            <person name="Thompson S.M."/>
            <person name="Jorgensen N."/>
            <person name="David C."/>
            <person name="Bulman S.R."/>
            <person name="Smith G.R."/>
        </authorList>
    </citation>
    <scope>NUCLEOTIDE SEQUENCE</scope>
    <source>
        <strain evidence="1">Oxford</strain>
    </source>
</reference>
<comment type="caution">
    <text evidence="1">The sequence shown here is derived from an EMBL/GenBank/DDBJ whole genome shotgun (WGS) entry which is preliminary data.</text>
</comment>
<proteinExistence type="predicted"/>
<gene>
    <name evidence="1" type="ORF">EU981_01900</name>
</gene>
<dbReference type="InterPro" id="IPR007475">
    <property type="entry name" value="UbiK"/>
</dbReference>
<dbReference type="EMBL" id="SEOL01000002">
    <property type="protein sequence ID" value="MBL0848844.1"/>
    <property type="molecule type" value="Genomic_DNA"/>
</dbReference>
<evidence type="ECO:0000313" key="1">
    <source>
        <dbReference type="EMBL" id="MBL0848844.1"/>
    </source>
</evidence>
<name>A0A937AIU1_9HYPH</name>
<evidence type="ECO:0000313" key="2">
    <source>
        <dbReference type="Proteomes" id="UP000736856"/>
    </source>
</evidence>
<organism evidence="1 2">
    <name type="scientific">Candidatus Liberibacter ctenarytainae</name>
    <dbReference type="NCBI Taxonomy" id="2020335"/>
    <lineage>
        <taxon>Bacteria</taxon>
        <taxon>Pseudomonadati</taxon>
        <taxon>Pseudomonadota</taxon>
        <taxon>Alphaproteobacteria</taxon>
        <taxon>Hyphomicrobiales</taxon>
        <taxon>Rhizobiaceae</taxon>
        <taxon>Liberibacter</taxon>
    </lineage>
</organism>
<dbReference type="Proteomes" id="UP000736856">
    <property type="component" value="Unassembled WGS sequence"/>
</dbReference>
<dbReference type="Pfam" id="PF04380">
    <property type="entry name" value="BMFP"/>
    <property type="match status" value="1"/>
</dbReference>
<accession>A0A937AIU1</accession>
<sequence>MSFKSDHIFKRASDFAHCASEAFRGISKEAESAAHIKLQKTMNSMGVVRREELEAMRYMTSKIHDELSSLSERLDKLEKKVSKL</sequence>
<dbReference type="AlphaFoldDB" id="A0A937AIU1"/>